<dbReference type="NCBIfam" id="TIGR01354">
    <property type="entry name" value="cyt_deam_tetra"/>
    <property type="match status" value="1"/>
</dbReference>
<accession>A0A2C9D343</accession>
<feature type="binding site" evidence="14">
    <location>
        <position position="90"/>
    </location>
    <ligand>
        <name>Zn(2+)</name>
        <dbReference type="ChEBI" id="CHEBI:29105"/>
        <note>catalytic</note>
    </ligand>
</feature>
<dbReference type="GO" id="GO:0055086">
    <property type="term" value="P:nucleobase-containing small molecule metabolic process"/>
    <property type="evidence" value="ECO:0007669"/>
    <property type="project" value="UniProtKB-ARBA"/>
</dbReference>
<dbReference type="KEGG" id="hdi:HDIA_0660"/>
<dbReference type="PROSITE" id="PS00903">
    <property type="entry name" value="CYT_DCMP_DEAMINASES_1"/>
    <property type="match status" value="1"/>
</dbReference>
<dbReference type="InterPro" id="IPR016193">
    <property type="entry name" value="Cytidine_deaminase-like"/>
</dbReference>
<dbReference type="PANTHER" id="PTHR11644:SF2">
    <property type="entry name" value="CYTIDINE DEAMINASE"/>
    <property type="match status" value="1"/>
</dbReference>
<gene>
    <name evidence="17" type="primary">cdd</name>
    <name evidence="17" type="ORF">HDIA_0660</name>
</gene>
<evidence type="ECO:0000256" key="9">
    <source>
        <dbReference type="ARBA" id="ARBA00032005"/>
    </source>
</evidence>
<dbReference type="InterPro" id="IPR006262">
    <property type="entry name" value="Cyt_deam_tetra"/>
</dbReference>
<feature type="active site" description="Proton donor" evidence="12">
    <location>
        <position position="56"/>
    </location>
</feature>
<dbReference type="PROSITE" id="PS51747">
    <property type="entry name" value="CYT_DCMP_DEAMINASES_2"/>
    <property type="match status" value="1"/>
</dbReference>
<feature type="binding site" evidence="14">
    <location>
        <position position="54"/>
    </location>
    <ligand>
        <name>Zn(2+)</name>
        <dbReference type="ChEBI" id="CHEBI:29105"/>
        <note>catalytic</note>
    </ligand>
</feature>
<evidence type="ECO:0000256" key="3">
    <source>
        <dbReference type="ARBA" id="ARBA00006576"/>
    </source>
</evidence>
<feature type="domain" description="CMP/dCMP-type deaminase" evidence="16">
    <location>
        <begin position="2"/>
        <end position="132"/>
    </location>
</feature>
<comment type="cofactor">
    <cofactor evidence="1 14 15">
        <name>Zn(2+)</name>
        <dbReference type="ChEBI" id="CHEBI:29105"/>
    </cofactor>
</comment>
<protein>
    <recommendedName>
        <fullName evidence="5 15">Cytidine deaminase</fullName>
        <ecNumber evidence="4 15">3.5.4.5</ecNumber>
    </recommendedName>
    <alternativeName>
        <fullName evidence="9 15">Cytidine aminohydrolase</fullName>
    </alternativeName>
</protein>
<comment type="similarity">
    <text evidence="3 15">Belongs to the cytidine and deoxycytidylate deaminase family.</text>
</comment>
<evidence type="ECO:0000256" key="5">
    <source>
        <dbReference type="ARBA" id="ARBA00018266"/>
    </source>
</evidence>
<dbReference type="RefSeq" id="WP_099554324.1">
    <property type="nucleotide sequence ID" value="NZ_LT960614.1"/>
</dbReference>
<reference evidence="18" key="1">
    <citation type="submission" date="2017-09" db="EMBL/GenBank/DDBJ databases">
        <title>Genome sequence of Nannocystis excedens DSM 71.</title>
        <authorList>
            <person name="Blom J."/>
        </authorList>
    </citation>
    <scope>NUCLEOTIDE SEQUENCE [LARGE SCALE GENOMIC DNA]</scope>
    <source>
        <strain evidence="18">type strain: E19</strain>
    </source>
</reference>
<comment type="catalytic activity">
    <reaction evidence="10 15">
        <text>2'-deoxycytidine + H2O + H(+) = 2'-deoxyuridine + NH4(+)</text>
        <dbReference type="Rhea" id="RHEA:13433"/>
        <dbReference type="ChEBI" id="CHEBI:15377"/>
        <dbReference type="ChEBI" id="CHEBI:15378"/>
        <dbReference type="ChEBI" id="CHEBI:15698"/>
        <dbReference type="ChEBI" id="CHEBI:16450"/>
        <dbReference type="ChEBI" id="CHEBI:28938"/>
        <dbReference type="EC" id="3.5.4.5"/>
    </reaction>
</comment>
<dbReference type="EMBL" id="LT960614">
    <property type="protein sequence ID" value="SON54201.1"/>
    <property type="molecule type" value="Genomic_DNA"/>
</dbReference>
<comment type="function">
    <text evidence="2 15">This enzyme scavenges exogenous and endogenous cytidine and 2'-deoxycytidine for UMP synthesis.</text>
</comment>
<keyword evidence="6 14" id="KW-0479">Metal-binding</keyword>
<evidence type="ECO:0000256" key="4">
    <source>
        <dbReference type="ARBA" id="ARBA00012783"/>
    </source>
</evidence>
<dbReference type="CDD" id="cd01283">
    <property type="entry name" value="cytidine_deaminase"/>
    <property type="match status" value="1"/>
</dbReference>
<dbReference type="GO" id="GO:0004126">
    <property type="term" value="F:cytidine deaminase activity"/>
    <property type="evidence" value="ECO:0007669"/>
    <property type="project" value="UniProtKB-UniRule"/>
</dbReference>
<feature type="binding site" evidence="14">
    <location>
        <position position="93"/>
    </location>
    <ligand>
        <name>Zn(2+)</name>
        <dbReference type="ChEBI" id="CHEBI:29105"/>
        <note>catalytic</note>
    </ligand>
</feature>
<dbReference type="GO" id="GO:0042802">
    <property type="term" value="F:identical protein binding"/>
    <property type="evidence" value="ECO:0007669"/>
    <property type="project" value="UniProtKB-ARBA"/>
</dbReference>
<name>A0A2C9D343_9HYPH</name>
<evidence type="ECO:0000256" key="1">
    <source>
        <dbReference type="ARBA" id="ARBA00001947"/>
    </source>
</evidence>
<keyword evidence="7 15" id="KW-0378">Hydrolase</keyword>
<feature type="binding site" evidence="13">
    <location>
        <begin position="43"/>
        <end position="49"/>
    </location>
    <ligand>
        <name>substrate</name>
    </ligand>
</feature>
<evidence type="ECO:0000313" key="17">
    <source>
        <dbReference type="EMBL" id="SON54201.1"/>
    </source>
</evidence>
<evidence type="ECO:0000256" key="13">
    <source>
        <dbReference type="PIRSR" id="PIRSR606262-2"/>
    </source>
</evidence>
<evidence type="ECO:0000256" key="15">
    <source>
        <dbReference type="RuleBase" id="RU364006"/>
    </source>
</evidence>
<dbReference type="NCBIfam" id="NF004064">
    <property type="entry name" value="PRK05578.1"/>
    <property type="match status" value="1"/>
</dbReference>
<dbReference type="SUPFAM" id="SSF53927">
    <property type="entry name" value="Cytidine deaminase-like"/>
    <property type="match status" value="1"/>
</dbReference>
<evidence type="ECO:0000259" key="16">
    <source>
        <dbReference type="PROSITE" id="PS51747"/>
    </source>
</evidence>
<dbReference type="OrthoDB" id="9795347at2"/>
<dbReference type="Pfam" id="PF00383">
    <property type="entry name" value="dCMP_cyt_deam_1"/>
    <property type="match status" value="1"/>
</dbReference>
<dbReference type="InterPro" id="IPR050202">
    <property type="entry name" value="Cyt/Deoxycyt_deaminase"/>
</dbReference>
<dbReference type="AlphaFoldDB" id="A0A2C9D343"/>
<evidence type="ECO:0000256" key="8">
    <source>
        <dbReference type="ARBA" id="ARBA00022833"/>
    </source>
</evidence>
<dbReference type="GO" id="GO:0072527">
    <property type="term" value="P:pyrimidine-containing compound metabolic process"/>
    <property type="evidence" value="ECO:0007669"/>
    <property type="project" value="UniProtKB-ARBA"/>
</dbReference>
<organism evidence="17 18">
    <name type="scientific">Hartmannibacter diazotrophicus</name>
    <dbReference type="NCBI Taxonomy" id="1482074"/>
    <lineage>
        <taxon>Bacteria</taxon>
        <taxon>Pseudomonadati</taxon>
        <taxon>Pseudomonadota</taxon>
        <taxon>Alphaproteobacteria</taxon>
        <taxon>Hyphomicrobiales</taxon>
        <taxon>Pleomorphomonadaceae</taxon>
        <taxon>Hartmannibacter</taxon>
    </lineage>
</organism>
<evidence type="ECO:0000256" key="6">
    <source>
        <dbReference type="ARBA" id="ARBA00022723"/>
    </source>
</evidence>
<dbReference type="Proteomes" id="UP000223606">
    <property type="component" value="Chromosome 1"/>
</dbReference>
<comment type="catalytic activity">
    <reaction evidence="11 15">
        <text>cytidine + H2O + H(+) = uridine + NH4(+)</text>
        <dbReference type="Rhea" id="RHEA:16069"/>
        <dbReference type="ChEBI" id="CHEBI:15377"/>
        <dbReference type="ChEBI" id="CHEBI:15378"/>
        <dbReference type="ChEBI" id="CHEBI:16704"/>
        <dbReference type="ChEBI" id="CHEBI:17562"/>
        <dbReference type="ChEBI" id="CHEBI:28938"/>
        <dbReference type="EC" id="3.5.4.5"/>
    </reaction>
</comment>
<sequence>MDNFQVLFEAASAARAKAHAPYSKFHVGAALIDDKGNLHAGCNIENASYPEGWCAETSAISHMVMGGGLRIRTALVVAPRIDGGRFCTPCGGCRQRLAEFSDADVRVYACDPDGAHAEFTMARLLPAGFSLVGYDASTE</sequence>
<dbReference type="Gene3D" id="3.40.140.10">
    <property type="entry name" value="Cytidine Deaminase, domain 2"/>
    <property type="match status" value="1"/>
</dbReference>
<evidence type="ECO:0000256" key="11">
    <source>
        <dbReference type="ARBA" id="ARBA00049558"/>
    </source>
</evidence>
<keyword evidence="8 14" id="KW-0862">Zinc</keyword>
<evidence type="ECO:0000313" key="18">
    <source>
        <dbReference type="Proteomes" id="UP000223606"/>
    </source>
</evidence>
<keyword evidence="18" id="KW-1185">Reference proteome</keyword>
<evidence type="ECO:0000256" key="12">
    <source>
        <dbReference type="PIRSR" id="PIRSR606262-1"/>
    </source>
</evidence>
<dbReference type="InterPro" id="IPR002125">
    <property type="entry name" value="CMP_dCMP_dom"/>
</dbReference>
<evidence type="ECO:0000256" key="14">
    <source>
        <dbReference type="PIRSR" id="PIRSR606262-3"/>
    </source>
</evidence>
<dbReference type="GO" id="GO:0005829">
    <property type="term" value="C:cytosol"/>
    <property type="evidence" value="ECO:0007669"/>
    <property type="project" value="TreeGrafter"/>
</dbReference>
<dbReference type="GO" id="GO:0008270">
    <property type="term" value="F:zinc ion binding"/>
    <property type="evidence" value="ECO:0007669"/>
    <property type="project" value="UniProtKB-UniRule"/>
</dbReference>
<proteinExistence type="inferred from homology"/>
<dbReference type="EC" id="3.5.4.5" evidence="4 15"/>
<evidence type="ECO:0000256" key="7">
    <source>
        <dbReference type="ARBA" id="ARBA00022801"/>
    </source>
</evidence>
<evidence type="ECO:0000256" key="10">
    <source>
        <dbReference type="ARBA" id="ARBA00049252"/>
    </source>
</evidence>
<dbReference type="InterPro" id="IPR016192">
    <property type="entry name" value="APOBEC/CMP_deaminase_Zn-bd"/>
</dbReference>
<evidence type="ECO:0000256" key="2">
    <source>
        <dbReference type="ARBA" id="ARBA00003949"/>
    </source>
</evidence>
<dbReference type="PANTHER" id="PTHR11644">
    <property type="entry name" value="CYTIDINE DEAMINASE"/>
    <property type="match status" value="1"/>
</dbReference>